<proteinExistence type="predicted"/>
<sequence>MPSGASPHDTPSHAHPGAATPAAGPPWPYPESNQRVLHDPNGQLLGTILLFTGAVFALMAIGFVLFVGGGKDDRALFMVLPLVVAPALLCLGGGALMMRAAARHKRIAEEVAASGIRCWGRILQATPIQSDRRTRMRVQLQLEAFAAHDPRGMQDTSRYAPGARVALPVSIEQSVSLVQMGMLQPGYFCALLLHPTDPGKYLIDGFANPQGAFAWLA</sequence>
<dbReference type="AlphaFoldDB" id="A0A0K1EGE7"/>
<keyword evidence="4" id="KW-1185">Reference proteome</keyword>
<feature type="region of interest" description="Disordered" evidence="1">
    <location>
        <begin position="1"/>
        <end position="35"/>
    </location>
</feature>
<evidence type="ECO:0000256" key="1">
    <source>
        <dbReference type="SAM" id="MobiDB-lite"/>
    </source>
</evidence>
<keyword evidence="2" id="KW-1133">Transmembrane helix</keyword>
<evidence type="ECO:0000313" key="3">
    <source>
        <dbReference type="EMBL" id="AKT39924.1"/>
    </source>
</evidence>
<evidence type="ECO:0000313" key="4">
    <source>
        <dbReference type="Proteomes" id="UP000067626"/>
    </source>
</evidence>
<dbReference type="EMBL" id="CP012159">
    <property type="protein sequence ID" value="AKT39924.1"/>
    <property type="molecule type" value="Genomic_DNA"/>
</dbReference>
<name>A0A0K1EGE7_CHOCO</name>
<dbReference type="Proteomes" id="UP000067626">
    <property type="component" value="Chromosome"/>
</dbReference>
<protein>
    <submittedName>
        <fullName evidence="3">Uncharacterized protein</fullName>
    </submittedName>
</protein>
<feature type="compositionally biased region" description="Low complexity" evidence="1">
    <location>
        <begin position="13"/>
        <end position="22"/>
    </location>
</feature>
<organism evidence="3 4">
    <name type="scientific">Chondromyces crocatus</name>
    <dbReference type="NCBI Taxonomy" id="52"/>
    <lineage>
        <taxon>Bacteria</taxon>
        <taxon>Pseudomonadati</taxon>
        <taxon>Myxococcota</taxon>
        <taxon>Polyangia</taxon>
        <taxon>Polyangiales</taxon>
        <taxon>Polyangiaceae</taxon>
        <taxon>Chondromyces</taxon>
    </lineage>
</organism>
<keyword evidence="2" id="KW-0812">Transmembrane</keyword>
<evidence type="ECO:0000256" key="2">
    <source>
        <dbReference type="SAM" id="Phobius"/>
    </source>
</evidence>
<accession>A0A0K1EGE7</accession>
<gene>
    <name evidence="3" type="ORF">CMC5_040750</name>
</gene>
<feature type="transmembrane region" description="Helical" evidence="2">
    <location>
        <begin position="44"/>
        <end position="69"/>
    </location>
</feature>
<keyword evidence="2" id="KW-0472">Membrane</keyword>
<reference evidence="3 4" key="1">
    <citation type="submission" date="2015-07" db="EMBL/GenBank/DDBJ databases">
        <title>Genome analysis of myxobacterium Chondromyces crocatus Cm c5 reveals a high potential for natural compound synthesis and the genetic basis for the loss of fruiting body formation.</title>
        <authorList>
            <person name="Zaburannyi N."/>
            <person name="Bunk B."/>
            <person name="Maier J."/>
            <person name="Overmann J."/>
            <person name="Mueller R."/>
        </authorList>
    </citation>
    <scope>NUCLEOTIDE SEQUENCE [LARGE SCALE GENOMIC DNA]</scope>
    <source>
        <strain evidence="3 4">Cm c5</strain>
    </source>
</reference>
<dbReference type="KEGG" id="ccro:CMC5_040750"/>
<feature type="transmembrane region" description="Helical" evidence="2">
    <location>
        <begin position="75"/>
        <end position="97"/>
    </location>
</feature>